<dbReference type="EMBL" id="OZ034814">
    <property type="protein sequence ID" value="CAL1361267.1"/>
    <property type="molecule type" value="Genomic_DNA"/>
</dbReference>
<proteinExistence type="predicted"/>
<protein>
    <submittedName>
        <fullName evidence="1">Uncharacterized protein</fullName>
    </submittedName>
</protein>
<evidence type="ECO:0000313" key="1">
    <source>
        <dbReference type="EMBL" id="CAL1361267.1"/>
    </source>
</evidence>
<sequence>MNTLDVIRILKVRTNEIGKVNSNKLPTFLLEDGMEPVFSRAFSPFMSPTVALISSWLGNTLNLARKLPLIVGKSSGMVGLAWFSFLV</sequence>
<accession>A0AAV2CXL5</accession>
<dbReference type="AlphaFoldDB" id="A0AAV2CXL5"/>
<reference evidence="1 2" key="1">
    <citation type="submission" date="2024-04" db="EMBL/GenBank/DDBJ databases">
        <authorList>
            <person name="Fracassetti M."/>
        </authorList>
    </citation>
    <scope>NUCLEOTIDE SEQUENCE [LARGE SCALE GENOMIC DNA]</scope>
</reference>
<dbReference type="Proteomes" id="UP001497516">
    <property type="component" value="Chromosome 10"/>
</dbReference>
<organism evidence="1 2">
    <name type="scientific">Linum trigynum</name>
    <dbReference type="NCBI Taxonomy" id="586398"/>
    <lineage>
        <taxon>Eukaryota</taxon>
        <taxon>Viridiplantae</taxon>
        <taxon>Streptophyta</taxon>
        <taxon>Embryophyta</taxon>
        <taxon>Tracheophyta</taxon>
        <taxon>Spermatophyta</taxon>
        <taxon>Magnoliopsida</taxon>
        <taxon>eudicotyledons</taxon>
        <taxon>Gunneridae</taxon>
        <taxon>Pentapetalae</taxon>
        <taxon>rosids</taxon>
        <taxon>fabids</taxon>
        <taxon>Malpighiales</taxon>
        <taxon>Linaceae</taxon>
        <taxon>Linum</taxon>
    </lineage>
</organism>
<evidence type="ECO:0000313" key="2">
    <source>
        <dbReference type="Proteomes" id="UP001497516"/>
    </source>
</evidence>
<name>A0AAV2CXL5_9ROSI</name>
<gene>
    <name evidence="1" type="ORF">LTRI10_LOCUS8650</name>
</gene>
<keyword evidence="2" id="KW-1185">Reference proteome</keyword>